<comment type="caution">
    <text evidence="6">The sequence shown here is derived from an EMBL/GenBank/DDBJ whole genome shotgun (WGS) entry which is preliminary data.</text>
</comment>
<gene>
    <name evidence="6" type="ORF">WN944_021118</name>
</gene>
<dbReference type="PANTHER" id="PTHR47447:SF27">
    <property type="entry name" value="PENTACOTRIPEPTIDE-REPEAT REGION OF PRORP DOMAIN-CONTAINING PROTEIN"/>
    <property type="match status" value="1"/>
</dbReference>
<feature type="domain" description="PROP1-like PPR" evidence="5">
    <location>
        <begin position="151"/>
        <end position="294"/>
    </location>
</feature>
<feature type="repeat" description="PPR" evidence="3">
    <location>
        <begin position="268"/>
        <end position="302"/>
    </location>
</feature>
<evidence type="ECO:0000256" key="4">
    <source>
        <dbReference type="SAM" id="MobiDB-lite"/>
    </source>
</evidence>
<name>A0AAP0N2J5_9ROSI</name>
<dbReference type="Gene3D" id="1.25.40.10">
    <property type="entry name" value="Tetratricopeptide repeat domain"/>
    <property type="match status" value="3"/>
</dbReference>
<evidence type="ECO:0000259" key="5">
    <source>
        <dbReference type="Pfam" id="PF17177"/>
    </source>
</evidence>
<feature type="region of interest" description="Disordered" evidence="4">
    <location>
        <begin position="33"/>
        <end position="59"/>
    </location>
</feature>
<feature type="repeat" description="PPR" evidence="3">
    <location>
        <begin position="490"/>
        <end position="524"/>
    </location>
</feature>
<accession>A0AAP0N2J5</accession>
<dbReference type="InterPro" id="IPR011990">
    <property type="entry name" value="TPR-like_helical_dom_sf"/>
</dbReference>
<dbReference type="Proteomes" id="UP001428341">
    <property type="component" value="Unassembled WGS sequence"/>
</dbReference>
<dbReference type="EMBL" id="JBCGBO010000001">
    <property type="protein sequence ID" value="KAK9228169.1"/>
    <property type="molecule type" value="Genomic_DNA"/>
</dbReference>
<dbReference type="Pfam" id="PF17177">
    <property type="entry name" value="PPR_long"/>
    <property type="match status" value="1"/>
</dbReference>
<keyword evidence="7" id="KW-1185">Reference proteome</keyword>
<feature type="repeat" description="PPR" evidence="3">
    <location>
        <begin position="198"/>
        <end position="232"/>
    </location>
</feature>
<sequence length="582" mass="66144">MYGSIRKFVHCFQPSFNHCKTSIKGLHTLQHCNPKKPARPNYRKKTKPLKSSNHKQNETPKAYMRDTISNVYKILKYSTWDSAQDLLKNLPIKWDSYTVNQVLKTHPPMEKAWLFFNWVSRSRGFNHDRFTYTTMLDIFGEAKRISSMKYVFELMQEKGINIDAVTYTSVMHWLSNAGDVDGAVNIWEEMKLKECYPTVVSYTAYMKILFLNDRVKEATDVYKEMIQRGLPPNCYTYTVLMEYLVRAGKYEEALEIFSKMQEAGVQPDKAACNILIEKCCKAGETRTIILILRYMKENRLALRYPVFKEALQTFKVADENDSLLWQVHPQFSPEFISDNDAVEFVTTDIEGPLSIDQGLVLILLKKKNLVAIDCLLSGIMDKSIQLDSAVISTIIEVNCDHRRRDGALLAFEYSVKMDLNLERTAYLALIGILIKLNTFPKVAEIVEEMTKAGHSLGVYLGALLIHRLGSARRPVPAAKIFSLLPEDQKCTATYTALIGVYFSAGSADKALKIYKTMCRKGIHPSLGTFNVLLAGLEKLGRVSDAEIYRKEKKSIQADALSKDAVPMEEKICDLLYGGDGVL</sequence>
<dbReference type="PANTHER" id="PTHR47447">
    <property type="entry name" value="OS03G0856100 PROTEIN"/>
    <property type="match status" value="1"/>
</dbReference>
<dbReference type="SUPFAM" id="SSF48452">
    <property type="entry name" value="TPR-like"/>
    <property type="match status" value="1"/>
</dbReference>
<evidence type="ECO:0000256" key="1">
    <source>
        <dbReference type="ARBA" id="ARBA00007626"/>
    </source>
</evidence>
<dbReference type="InterPro" id="IPR033443">
    <property type="entry name" value="PROP1-like_PPR_dom"/>
</dbReference>
<protein>
    <recommendedName>
        <fullName evidence="5">PROP1-like PPR domain-containing protein</fullName>
    </recommendedName>
</protein>
<evidence type="ECO:0000313" key="7">
    <source>
        <dbReference type="Proteomes" id="UP001428341"/>
    </source>
</evidence>
<dbReference type="Pfam" id="PF13041">
    <property type="entry name" value="PPR_2"/>
    <property type="match status" value="1"/>
</dbReference>
<dbReference type="InterPro" id="IPR002885">
    <property type="entry name" value="PPR_rpt"/>
</dbReference>
<feature type="repeat" description="PPR" evidence="3">
    <location>
        <begin position="233"/>
        <end position="267"/>
    </location>
</feature>
<dbReference type="AlphaFoldDB" id="A0AAP0N2J5"/>
<feature type="repeat" description="PPR" evidence="3">
    <location>
        <begin position="163"/>
        <end position="197"/>
    </location>
</feature>
<feature type="repeat" description="PPR" evidence="3">
    <location>
        <begin position="128"/>
        <end position="162"/>
    </location>
</feature>
<keyword evidence="2" id="KW-0677">Repeat</keyword>
<evidence type="ECO:0000313" key="6">
    <source>
        <dbReference type="EMBL" id="KAK9228169.1"/>
    </source>
</evidence>
<feature type="compositionally biased region" description="Basic residues" evidence="4">
    <location>
        <begin position="33"/>
        <end position="48"/>
    </location>
</feature>
<comment type="similarity">
    <text evidence="1">Belongs to the PPR family. P subfamily.</text>
</comment>
<dbReference type="NCBIfam" id="TIGR00756">
    <property type="entry name" value="PPR"/>
    <property type="match status" value="5"/>
</dbReference>
<dbReference type="PROSITE" id="PS51375">
    <property type="entry name" value="PPR"/>
    <property type="match status" value="6"/>
</dbReference>
<organism evidence="6 7">
    <name type="scientific">Citrus x changshan-huyou</name>
    <dbReference type="NCBI Taxonomy" id="2935761"/>
    <lineage>
        <taxon>Eukaryota</taxon>
        <taxon>Viridiplantae</taxon>
        <taxon>Streptophyta</taxon>
        <taxon>Embryophyta</taxon>
        <taxon>Tracheophyta</taxon>
        <taxon>Spermatophyta</taxon>
        <taxon>Magnoliopsida</taxon>
        <taxon>eudicotyledons</taxon>
        <taxon>Gunneridae</taxon>
        <taxon>Pentapetalae</taxon>
        <taxon>rosids</taxon>
        <taxon>malvids</taxon>
        <taxon>Sapindales</taxon>
        <taxon>Rutaceae</taxon>
        <taxon>Aurantioideae</taxon>
        <taxon>Citrus</taxon>
    </lineage>
</organism>
<evidence type="ECO:0000256" key="3">
    <source>
        <dbReference type="PROSITE-ProRule" id="PRU00708"/>
    </source>
</evidence>
<reference evidence="6 7" key="1">
    <citation type="submission" date="2024-05" db="EMBL/GenBank/DDBJ databases">
        <title>Haplotype-resolved chromosome-level genome assembly of Huyou (Citrus changshanensis).</title>
        <authorList>
            <person name="Miao C."/>
            <person name="Chen W."/>
            <person name="Wu Y."/>
            <person name="Wang L."/>
            <person name="Zhao S."/>
            <person name="Grierson D."/>
            <person name="Xu C."/>
            <person name="Chen K."/>
        </authorList>
    </citation>
    <scope>NUCLEOTIDE SEQUENCE [LARGE SCALE GENOMIC DNA]</scope>
    <source>
        <strain evidence="6">01-14</strain>
        <tissue evidence="6">Leaf</tissue>
    </source>
</reference>
<proteinExistence type="inferred from homology"/>
<evidence type="ECO:0000256" key="2">
    <source>
        <dbReference type="ARBA" id="ARBA00022737"/>
    </source>
</evidence>